<dbReference type="Ensembl" id="ENSSHAT00000042304.1">
    <property type="protein sequence ID" value="ENSSHAP00000035963.1"/>
    <property type="gene ID" value="ENSSHAG00000023829.1"/>
</dbReference>
<evidence type="ECO:0000256" key="6">
    <source>
        <dbReference type="ARBA" id="ARBA00022454"/>
    </source>
</evidence>
<dbReference type="InterPro" id="IPR024604">
    <property type="entry name" value="GSG2_C"/>
</dbReference>
<evidence type="ECO:0000256" key="8">
    <source>
        <dbReference type="ARBA" id="ARBA00022527"/>
    </source>
</evidence>
<comment type="subcellular location">
    <subcellularLocation>
        <location evidence="4">Chromosome</location>
    </subcellularLocation>
    <subcellularLocation>
        <location evidence="3">Cytoplasm</location>
        <location evidence="3">Cytoskeleton</location>
        <location evidence="3">Spindle</location>
    </subcellularLocation>
    <subcellularLocation>
        <location evidence="2">Nucleus</location>
    </subcellularLocation>
</comment>
<dbReference type="PROSITE" id="PS00107">
    <property type="entry name" value="PROTEIN_KINASE_ATP"/>
    <property type="match status" value="1"/>
</dbReference>
<feature type="compositionally biased region" description="Acidic residues" evidence="22">
    <location>
        <begin position="128"/>
        <end position="138"/>
    </location>
</feature>
<dbReference type="Proteomes" id="UP000007648">
    <property type="component" value="Unassembled WGS sequence"/>
</dbReference>
<sequence>MAPSRAPRPQARLLRTYGGLGGGRRRGSGRGARARVVAAPWFSPARERRRLFSSSSSGLSAGSPSIGLRSGSSSPASAPDSDPDFEPGPAGGSPGTAPRARRRRRLRADGPPARGDATPVRPRGPGGDPEEEEEEEEAAKENRPHRHVTERSWRLRARGQRPGPPLCSTPGPPSEPPPPPSLHSPAGGRHGLSRSILAGLSPVGNPSPGPACSPSPGPACNLSPGPAYSPSPGPACSPSPGQACSPSPGPACSPSPGPACNLSPGPAYNLSPVPLQDPEPAPGDSMATSRSLFSPVPEPPEKPRRRPRLRARKGGNKKAAKLALATPALPQSTARKACISGLSCARWKKTQPSQEGPRSEASRPLGQKAGGRGWAQRRASLSFHKKKMVAELQPPGSPGGSLLLDSFGLPGGTSWQTSSMYMLTPNKSLPVAELMLSDAEKVYRECQQEGPLAFGHYLSPDRIKSCEKIGEGVFGEVFRTVVENRLTALKVIAIEGEELVNGSPQKTFGEILPEIIISKELSLLSEEAPNRTEGFIGLYAARCVQGAYPEALLQAWDSFHSRQGSENQRPDFFGPGQLYVVLEFEFGGVDLEHMRKQLSSVAAAKSLLHQVTAALAVAEAALHFEHRDLHWGNVLVKRTSAKELGYTLNGQAGTIATHGIHVNIIDYTLSRLEKDGLVVFCDLSQERELFQGQGDYQFEMYRLMKKRTRNRWAQYHPYSNVLWLHYLADKVLKEMVFKRKVSTGPMRLVRQQIQAFYESVLAFGSATELLQSHSLFR</sequence>
<keyword evidence="14" id="KW-0206">Cytoskeleton</keyword>
<dbReference type="KEGG" id="shr:116422168"/>
<dbReference type="RefSeq" id="XP_031813217.1">
    <property type="nucleotide sequence ID" value="XM_031957357.1"/>
</dbReference>
<dbReference type="FunFam" id="3.30.200.20:FF:000409">
    <property type="entry name" value="serine/threonine-protein kinase haspin"/>
    <property type="match status" value="1"/>
</dbReference>
<dbReference type="GO" id="GO:0005634">
    <property type="term" value="C:nucleus"/>
    <property type="evidence" value="ECO:0007669"/>
    <property type="project" value="UniProtKB-SubCell"/>
</dbReference>
<feature type="compositionally biased region" description="Pro residues" evidence="22">
    <location>
        <begin position="162"/>
        <end position="182"/>
    </location>
</feature>
<comment type="cofactor">
    <cofactor evidence="1">
        <name>Mg(2+)</name>
        <dbReference type="ChEBI" id="CHEBI:18420"/>
    </cofactor>
</comment>
<evidence type="ECO:0000256" key="15">
    <source>
        <dbReference type="ARBA" id="ARBA00023242"/>
    </source>
</evidence>
<dbReference type="GO" id="GO:0051276">
    <property type="term" value="P:chromosome organization"/>
    <property type="evidence" value="ECO:0007669"/>
    <property type="project" value="UniProtKB-ARBA"/>
</dbReference>
<proteinExistence type="predicted"/>
<dbReference type="EC" id="2.7.11.1" evidence="5"/>
<evidence type="ECO:0000256" key="18">
    <source>
        <dbReference type="ARBA" id="ARBA00053811"/>
    </source>
</evidence>
<dbReference type="GeneID" id="116422168"/>
<feature type="region of interest" description="Disordered" evidence="22">
    <location>
        <begin position="1"/>
        <end position="328"/>
    </location>
</feature>
<evidence type="ECO:0000256" key="13">
    <source>
        <dbReference type="ARBA" id="ARBA00022840"/>
    </source>
</evidence>
<evidence type="ECO:0000256" key="16">
    <source>
        <dbReference type="ARBA" id="ARBA00047899"/>
    </source>
</evidence>
<dbReference type="GO" id="GO:0005524">
    <property type="term" value="F:ATP binding"/>
    <property type="evidence" value="ECO:0007669"/>
    <property type="project" value="UniProtKB-UniRule"/>
</dbReference>
<dbReference type="GO" id="GO:0005737">
    <property type="term" value="C:cytoplasm"/>
    <property type="evidence" value="ECO:0007669"/>
    <property type="project" value="TreeGrafter"/>
</dbReference>
<evidence type="ECO:0000259" key="23">
    <source>
        <dbReference type="PROSITE" id="PS50011"/>
    </source>
</evidence>
<evidence type="ECO:0000256" key="12">
    <source>
        <dbReference type="ARBA" id="ARBA00022777"/>
    </source>
</evidence>
<evidence type="ECO:0000256" key="1">
    <source>
        <dbReference type="ARBA" id="ARBA00001946"/>
    </source>
</evidence>
<name>A0A7N4V3H4_SARHA</name>
<evidence type="ECO:0000256" key="9">
    <source>
        <dbReference type="ARBA" id="ARBA00022553"/>
    </source>
</evidence>
<dbReference type="Gene3D" id="1.10.510.10">
    <property type="entry name" value="Transferase(Phosphotransferase) domain 1"/>
    <property type="match status" value="1"/>
</dbReference>
<evidence type="ECO:0000313" key="25">
    <source>
        <dbReference type="Proteomes" id="UP000007648"/>
    </source>
</evidence>
<dbReference type="GO" id="GO:1901991">
    <property type="term" value="P:negative regulation of mitotic cell cycle phase transition"/>
    <property type="evidence" value="ECO:0007669"/>
    <property type="project" value="UniProtKB-ARBA"/>
</dbReference>
<keyword evidence="13 21" id="KW-0067">ATP-binding</keyword>
<evidence type="ECO:0000256" key="7">
    <source>
        <dbReference type="ARBA" id="ARBA00022490"/>
    </source>
</evidence>
<comment type="function">
    <text evidence="18">Serine/threonine-protein kinase that phosphorylates histone H3 at 'Thr-3' (H3T3ph) during mitosis. May act through H3T3ph to both position and modulate activation of AURKB and other components of the chromosomal passenger complex (CPC) at centromeres to ensure proper chromatid cohesion, metaphase alignment and normal progression through the cell cycle.</text>
</comment>
<dbReference type="AlphaFoldDB" id="A0A7N4V3H4"/>
<keyword evidence="25" id="KW-1185">Reference proteome</keyword>
<protein>
    <recommendedName>
        <fullName evidence="19">Serine/threonine-protein kinase haspin</fullName>
        <ecNumber evidence="5">2.7.11.1</ecNumber>
    </recommendedName>
    <alternativeName>
        <fullName evidence="20">Germ cell-specific gene 2 protein</fullName>
    </alternativeName>
</protein>
<dbReference type="OrthoDB" id="21018at2759"/>
<dbReference type="GO" id="GO:0005819">
    <property type="term" value="C:spindle"/>
    <property type="evidence" value="ECO:0007669"/>
    <property type="project" value="UniProtKB-SubCell"/>
</dbReference>
<dbReference type="Ensembl" id="ENSSHAT00000029534.1">
    <property type="protein sequence ID" value="ENSSHAP00000026874.1"/>
    <property type="gene ID" value="ENSSHAG00000023829.1"/>
</dbReference>
<feature type="compositionally biased region" description="Pro residues" evidence="22">
    <location>
        <begin position="205"/>
        <end position="217"/>
    </location>
</feature>
<dbReference type="FunFam" id="1.10.510.10:FF:000401">
    <property type="entry name" value="serine/threonine-protein kinase haspin"/>
    <property type="match status" value="1"/>
</dbReference>
<dbReference type="GO" id="GO:0005694">
    <property type="term" value="C:chromosome"/>
    <property type="evidence" value="ECO:0007669"/>
    <property type="project" value="UniProtKB-SubCell"/>
</dbReference>
<gene>
    <name evidence="24" type="primary">HASPIN</name>
</gene>
<evidence type="ECO:0000256" key="2">
    <source>
        <dbReference type="ARBA" id="ARBA00004123"/>
    </source>
</evidence>
<keyword evidence="11 21" id="KW-0547">Nucleotide-binding</keyword>
<feature type="compositionally biased region" description="Basic and acidic residues" evidence="22">
    <location>
        <begin position="139"/>
        <end position="153"/>
    </location>
</feature>
<dbReference type="GO" id="GO:0000278">
    <property type="term" value="P:mitotic cell cycle"/>
    <property type="evidence" value="ECO:0007669"/>
    <property type="project" value="TreeGrafter"/>
</dbReference>
<comment type="catalytic activity">
    <reaction evidence="17">
        <text>L-seryl-[protein] + ATP = O-phospho-L-seryl-[protein] + ADP + H(+)</text>
        <dbReference type="Rhea" id="RHEA:17989"/>
        <dbReference type="Rhea" id="RHEA-COMP:9863"/>
        <dbReference type="Rhea" id="RHEA-COMP:11604"/>
        <dbReference type="ChEBI" id="CHEBI:15378"/>
        <dbReference type="ChEBI" id="CHEBI:29999"/>
        <dbReference type="ChEBI" id="CHEBI:30616"/>
        <dbReference type="ChEBI" id="CHEBI:83421"/>
        <dbReference type="ChEBI" id="CHEBI:456216"/>
        <dbReference type="EC" id="2.7.11.1"/>
    </reaction>
</comment>
<feature type="compositionally biased region" description="Low complexity" evidence="22">
    <location>
        <begin position="52"/>
        <end position="80"/>
    </location>
</feature>
<dbReference type="PROSITE" id="PS50011">
    <property type="entry name" value="PROTEIN_KINASE_DOM"/>
    <property type="match status" value="1"/>
</dbReference>
<reference evidence="24 25" key="1">
    <citation type="journal article" date="2011" name="Proc. Natl. Acad. Sci. U.S.A.">
        <title>Genetic diversity and population structure of the endangered marsupial Sarcophilus harrisii (Tasmanian devil).</title>
        <authorList>
            <person name="Miller W."/>
            <person name="Hayes V.M."/>
            <person name="Ratan A."/>
            <person name="Petersen D.C."/>
            <person name="Wittekindt N.E."/>
            <person name="Miller J."/>
            <person name="Walenz B."/>
            <person name="Knight J."/>
            <person name="Qi J."/>
            <person name="Zhao F."/>
            <person name="Wang Q."/>
            <person name="Bedoya-Reina O.C."/>
            <person name="Katiyar N."/>
            <person name="Tomsho L.P."/>
            <person name="Kasson L.M."/>
            <person name="Hardie R.A."/>
            <person name="Woodbridge P."/>
            <person name="Tindall E.A."/>
            <person name="Bertelsen M.F."/>
            <person name="Dixon D."/>
            <person name="Pyecroft S."/>
            <person name="Helgen K.M."/>
            <person name="Lesk A.M."/>
            <person name="Pringle T.H."/>
            <person name="Patterson N."/>
            <person name="Zhang Y."/>
            <person name="Kreiss A."/>
            <person name="Woods G.M."/>
            <person name="Jones M.E."/>
            <person name="Schuster S.C."/>
        </authorList>
    </citation>
    <scope>NUCLEOTIDE SEQUENCE [LARGE SCALE GENOMIC DNA]</scope>
</reference>
<feature type="compositionally biased region" description="Pro residues" evidence="22">
    <location>
        <begin position="247"/>
        <end position="257"/>
    </location>
</feature>
<comment type="catalytic activity">
    <reaction evidence="16">
        <text>L-threonyl-[protein] + ATP = O-phospho-L-threonyl-[protein] + ADP + H(+)</text>
        <dbReference type="Rhea" id="RHEA:46608"/>
        <dbReference type="Rhea" id="RHEA-COMP:11060"/>
        <dbReference type="Rhea" id="RHEA-COMP:11605"/>
        <dbReference type="ChEBI" id="CHEBI:15378"/>
        <dbReference type="ChEBI" id="CHEBI:30013"/>
        <dbReference type="ChEBI" id="CHEBI:30616"/>
        <dbReference type="ChEBI" id="CHEBI:61977"/>
        <dbReference type="ChEBI" id="CHEBI:456216"/>
        <dbReference type="EC" id="2.7.11.1"/>
    </reaction>
</comment>
<dbReference type="GO" id="GO:0072354">
    <property type="term" value="F:histone H3T3 kinase activity"/>
    <property type="evidence" value="ECO:0007669"/>
    <property type="project" value="TreeGrafter"/>
</dbReference>
<evidence type="ECO:0000256" key="10">
    <source>
        <dbReference type="ARBA" id="ARBA00022679"/>
    </source>
</evidence>
<keyword evidence="10" id="KW-0808">Transferase</keyword>
<dbReference type="Pfam" id="PF12330">
    <property type="entry name" value="Haspin_kinase"/>
    <property type="match status" value="1"/>
</dbReference>
<keyword evidence="6" id="KW-0158">Chromosome</keyword>
<dbReference type="Gene3D" id="3.30.200.20">
    <property type="entry name" value="Phosphorylase Kinase, domain 1"/>
    <property type="match status" value="1"/>
</dbReference>
<dbReference type="GeneTree" id="ENSGT00390000013015"/>
<evidence type="ECO:0000256" key="5">
    <source>
        <dbReference type="ARBA" id="ARBA00012513"/>
    </source>
</evidence>
<evidence type="ECO:0000313" key="24">
    <source>
        <dbReference type="Ensembl" id="ENSSHAP00000035963.1"/>
    </source>
</evidence>
<keyword evidence="12" id="KW-0418">Kinase</keyword>
<evidence type="ECO:0000256" key="19">
    <source>
        <dbReference type="ARBA" id="ARBA00069281"/>
    </source>
</evidence>
<feature type="compositionally biased region" description="Pro residues" evidence="22">
    <location>
        <begin position="227"/>
        <end position="237"/>
    </location>
</feature>
<dbReference type="GO" id="GO:0035556">
    <property type="term" value="P:intracellular signal transduction"/>
    <property type="evidence" value="ECO:0007669"/>
    <property type="project" value="TreeGrafter"/>
</dbReference>
<feature type="region of interest" description="Disordered" evidence="22">
    <location>
        <begin position="348"/>
        <end position="376"/>
    </location>
</feature>
<evidence type="ECO:0000256" key="4">
    <source>
        <dbReference type="ARBA" id="ARBA00004286"/>
    </source>
</evidence>
<feature type="compositionally biased region" description="Basic residues" evidence="22">
    <location>
        <begin position="303"/>
        <end position="320"/>
    </location>
</feature>
<dbReference type="PANTHER" id="PTHR24419:SF18">
    <property type="entry name" value="SERINE_THREONINE-PROTEIN KINASE HASPIN"/>
    <property type="match status" value="1"/>
</dbReference>
<accession>A0A7N4V3H4</accession>
<dbReference type="SMART" id="SM00220">
    <property type="entry name" value="S_TKc"/>
    <property type="match status" value="1"/>
</dbReference>
<dbReference type="InterPro" id="IPR011009">
    <property type="entry name" value="Kinase-like_dom_sf"/>
</dbReference>
<dbReference type="SUPFAM" id="SSF56112">
    <property type="entry name" value="Protein kinase-like (PK-like)"/>
    <property type="match status" value="1"/>
</dbReference>
<organism evidence="24 25">
    <name type="scientific">Sarcophilus harrisii</name>
    <name type="common">Tasmanian devil</name>
    <name type="synonym">Sarcophilus laniarius</name>
    <dbReference type="NCBI Taxonomy" id="9305"/>
    <lineage>
        <taxon>Eukaryota</taxon>
        <taxon>Metazoa</taxon>
        <taxon>Chordata</taxon>
        <taxon>Craniata</taxon>
        <taxon>Vertebrata</taxon>
        <taxon>Euteleostomi</taxon>
        <taxon>Mammalia</taxon>
        <taxon>Metatheria</taxon>
        <taxon>Dasyuromorphia</taxon>
        <taxon>Dasyuridae</taxon>
        <taxon>Sarcophilus</taxon>
    </lineage>
</organism>
<evidence type="ECO:0000256" key="21">
    <source>
        <dbReference type="PROSITE-ProRule" id="PRU10141"/>
    </source>
</evidence>
<keyword evidence="9" id="KW-0597">Phosphoprotein</keyword>
<feature type="binding site" evidence="21">
    <location>
        <position position="490"/>
    </location>
    <ligand>
        <name>ATP</name>
        <dbReference type="ChEBI" id="CHEBI:30616"/>
    </ligand>
</feature>
<evidence type="ECO:0000256" key="22">
    <source>
        <dbReference type="SAM" id="MobiDB-lite"/>
    </source>
</evidence>
<dbReference type="CTD" id="83903"/>
<keyword evidence="8" id="KW-0723">Serine/threonine-protein kinase</keyword>
<reference evidence="24" key="2">
    <citation type="submission" date="2025-05" db="UniProtKB">
        <authorList>
            <consortium name="Ensembl"/>
        </authorList>
    </citation>
    <scope>IDENTIFICATION</scope>
</reference>
<dbReference type="InterPro" id="IPR017441">
    <property type="entry name" value="Protein_kinase_ATP_BS"/>
</dbReference>
<evidence type="ECO:0000256" key="14">
    <source>
        <dbReference type="ARBA" id="ARBA00023212"/>
    </source>
</evidence>
<evidence type="ECO:0000256" key="11">
    <source>
        <dbReference type="ARBA" id="ARBA00022741"/>
    </source>
</evidence>
<evidence type="ECO:0000256" key="17">
    <source>
        <dbReference type="ARBA" id="ARBA00048679"/>
    </source>
</evidence>
<keyword evidence="15" id="KW-0539">Nucleus</keyword>
<evidence type="ECO:0000256" key="3">
    <source>
        <dbReference type="ARBA" id="ARBA00004186"/>
    </source>
</evidence>
<evidence type="ECO:0000256" key="20">
    <source>
        <dbReference type="ARBA" id="ARBA00081741"/>
    </source>
</evidence>
<feature type="domain" description="Protein kinase" evidence="23">
    <location>
        <begin position="463"/>
        <end position="777"/>
    </location>
</feature>
<keyword evidence="7" id="KW-0963">Cytoplasm</keyword>
<dbReference type="SMART" id="SM01331">
    <property type="entry name" value="DUF3635"/>
    <property type="match status" value="1"/>
</dbReference>
<dbReference type="InterPro" id="IPR000719">
    <property type="entry name" value="Prot_kinase_dom"/>
</dbReference>
<dbReference type="PANTHER" id="PTHR24419">
    <property type="entry name" value="INTERLEUKIN-1 RECEPTOR-ASSOCIATED KINASE"/>
    <property type="match status" value="1"/>
</dbReference>